<dbReference type="EC" id="2.1.1.37" evidence="9"/>
<evidence type="ECO:0000256" key="9">
    <source>
        <dbReference type="RuleBase" id="RU000417"/>
    </source>
</evidence>
<accession>A0A6J7X9D1</accession>
<dbReference type="EMBL" id="LR798344">
    <property type="protein sequence ID" value="CAB5225473.1"/>
    <property type="molecule type" value="Genomic_DNA"/>
</dbReference>
<evidence type="ECO:0000256" key="7">
    <source>
        <dbReference type="PROSITE-ProRule" id="PRU01016"/>
    </source>
</evidence>
<keyword evidence="2" id="KW-0945">Host-virus interaction</keyword>
<dbReference type="GO" id="GO:0003677">
    <property type="term" value="F:DNA binding"/>
    <property type="evidence" value="ECO:0007669"/>
    <property type="project" value="TreeGrafter"/>
</dbReference>
<dbReference type="InterPro" id="IPR029063">
    <property type="entry name" value="SAM-dependent_MTases_sf"/>
</dbReference>
<dbReference type="PRINTS" id="PR00105">
    <property type="entry name" value="C5METTRFRASE"/>
</dbReference>
<dbReference type="NCBIfam" id="TIGR00675">
    <property type="entry name" value="dcm"/>
    <property type="match status" value="1"/>
</dbReference>
<dbReference type="InterPro" id="IPR018117">
    <property type="entry name" value="C5_DNA_meth_AS"/>
</dbReference>
<comment type="similarity">
    <text evidence="7 8">Belongs to the class I-like SAM-binding methyltransferase superfamily. C5-methyltransferase family.</text>
</comment>
<organism evidence="11">
    <name type="scientific">uncultured Caudovirales phage</name>
    <dbReference type="NCBI Taxonomy" id="2100421"/>
    <lineage>
        <taxon>Viruses</taxon>
        <taxon>Duplodnaviria</taxon>
        <taxon>Heunggongvirae</taxon>
        <taxon>Uroviricota</taxon>
        <taxon>Caudoviricetes</taxon>
        <taxon>Peduoviridae</taxon>
        <taxon>Maltschvirus</taxon>
        <taxon>Maltschvirus maltsch</taxon>
    </lineage>
</organism>
<evidence type="ECO:0000256" key="4">
    <source>
        <dbReference type="ARBA" id="ARBA00022691"/>
    </source>
</evidence>
<dbReference type="PANTHER" id="PTHR10629">
    <property type="entry name" value="CYTOSINE-SPECIFIC METHYLTRANSFERASE"/>
    <property type="match status" value="1"/>
</dbReference>
<dbReference type="InterPro" id="IPR001525">
    <property type="entry name" value="C5_MeTfrase"/>
</dbReference>
<keyword evidence="5" id="KW-0899">Viral immunoevasion</keyword>
<protein>
    <recommendedName>
        <fullName evidence="9">Cytosine-specific methyltransferase</fullName>
        <ecNumber evidence="9">2.1.1.37</ecNumber>
    </recommendedName>
</protein>
<name>A0A6J7X9D1_9CAUD</name>
<evidence type="ECO:0000256" key="6">
    <source>
        <dbReference type="ARBA" id="ARBA00033479"/>
    </source>
</evidence>
<keyword evidence="1 7" id="KW-0489">Methyltransferase</keyword>
<dbReference type="Gene3D" id="3.40.50.150">
    <property type="entry name" value="Vaccinia Virus protein VP39"/>
    <property type="match status" value="1"/>
</dbReference>
<dbReference type="GO" id="GO:0052170">
    <property type="term" value="P:symbiont-mediated suppression of host innate immune response"/>
    <property type="evidence" value="ECO:0007669"/>
    <property type="project" value="UniProtKB-KW"/>
</dbReference>
<dbReference type="GO" id="GO:0003886">
    <property type="term" value="F:DNA (cytosine-5-)-methyltransferase activity"/>
    <property type="evidence" value="ECO:0007669"/>
    <property type="project" value="UniProtKB-EC"/>
</dbReference>
<feature type="compositionally biased region" description="Polar residues" evidence="10">
    <location>
        <begin position="211"/>
        <end position="223"/>
    </location>
</feature>
<dbReference type="Pfam" id="PF00145">
    <property type="entry name" value="DNA_methylase"/>
    <property type="match status" value="1"/>
</dbReference>
<dbReference type="PANTHER" id="PTHR10629:SF52">
    <property type="entry name" value="DNA (CYTOSINE-5)-METHYLTRANSFERASE 1"/>
    <property type="match status" value="1"/>
</dbReference>
<evidence type="ECO:0000256" key="8">
    <source>
        <dbReference type="RuleBase" id="RU000416"/>
    </source>
</evidence>
<proteinExistence type="inferred from homology"/>
<feature type="region of interest" description="Disordered" evidence="10">
    <location>
        <begin position="208"/>
        <end position="228"/>
    </location>
</feature>
<evidence type="ECO:0000256" key="2">
    <source>
        <dbReference type="ARBA" id="ARBA00022632"/>
    </source>
</evidence>
<dbReference type="GO" id="GO:0099018">
    <property type="term" value="P:symbiont-mediated evasion of host restriction-modification system"/>
    <property type="evidence" value="ECO:0007669"/>
    <property type="project" value="UniProtKB-KW"/>
</dbReference>
<keyword evidence="2" id="KW-1090">Inhibition of host innate immune response by virus</keyword>
<keyword evidence="3 7" id="KW-0808">Transferase</keyword>
<evidence type="ECO:0000256" key="5">
    <source>
        <dbReference type="ARBA" id="ARBA00023280"/>
    </source>
</evidence>
<dbReference type="GO" id="GO:0044027">
    <property type="term" value="P:negative regulation of gene expression via chromosomal CpG island methylation"/>
    <property type="evidence" value="ECO:0007669"/>
    <property type="project" value="TreeGrafter"/>
</dbReference>
<keyword evidence="4 7" id="KW-0949">S-adenosyl-L-methionine</keyword>
<dbReference type="PROSITE" id="PS51679">
    <property type="entry name" value="SAM_MT_C5"/>
    <property type="match status" value="1"/>
</dbReference>
<evidence type="ECO:0000256" key="1">
    <source>
        <dbReference type="ARBA" id="ARBA00022603"/>
    </source>
</evidence>
<sequence>MSKLKVLDLFSGIGGFSLGLELTGGFETVAFCEIEEFPRNVIKKHWPNVPCYRDVRELTAEQLAADGIAVDVICGGFPCQDISTAGKGAGLSGERSGLWSEIARLTSELRPRYIIVENVSALLSRGLGTVLGDLAEIGYDAEWHCIPASHVGAPHRRDRIWIIAYPQADALSSDTDSIGSHRTKKHIQRDIELRNEQVGISGSMGQDVADANSQGPQGRTQTGNAGGVWQGRKQLIERCADGFGATWSTEPNVGRVANGVSNRSHRLKGLGNAVVPQIPELIGRAILEAHESE</sequence>
<dbReference type="SUPFAM" id="SSF53335">
    <property type="entry name" value="S-adenosyl-L-methionine-dependent methyltransferases"/>
    <property type="match status" value="1"/>
</dbReference>
<keyword evidence="6" id="KW-1258">Restriction-modification system evasion by virus</keyword>
<dbReference type="GO" id="GO:0032259">
    <property type="term" value="P:methylation"/>
    <property type="evidence" value="ECO:0007669"/>
    <property type="project" value="UniProtKB-KW"/>
</dbReference>
<gene>
    <name evidence="11" type="ORF">UFOVP749_26</name>
</gene>
<comment type="catalytic activity">
    <reaction evidence="9">
        <text>a 2'-deoxycytidine in DNA + S-adenosyl-L-methionine = a 5-methyl-2'-deoxycytidine in DNA + S-adenosyl-L-homocysteine + H(+)</text>
        <dbReference type="Rhea" id="RHEA:13681"/>
        <dbReference type="Rhea" id="RHEA-COMP:11369"/>
        <dbReference type="Rhea" id="RHEA-COMP:11370"/>
        <dbReference type="ChEBI" id="CHEBI:15378"/>
        <dbReference type="ChEBI" id="CHEBI:57856"/>
        <dbReference type="ChEBI" id="CHEBI:59789"/>
        <dbReference type="ChEBI" id="CHEBI:85452"/>
        <dbReference type="ChEBI" id="CHEBI:85454"/>
        <dbReference type="EC" id="2.1.1.37"/>
    </reaction>
</comment>
<evidence type="ECO:0000313" key="11">
    <source>
        <dbReference type="EMBL" id="CAB5225473.1"/>
    </source>
</evidence>
<dbReference type="InterPro" id="IPR050390">
    <property type="entry name" value="C5-Methyltransferase"/>
</dbReference>
<feature type="active site" evidence="7">
    <location>
        <position position="79"/>
    </location>
</feature>
<dbReference type="PROSITE" id="PS00094">
    <property type="entry name" value="C5_MTASE_1"/>
    <property type="match status" value="1"/>
</dbReference>
<evidence type="ECO:0000256" key="10">
    <source>
        <dbReference type="SAM" id="MobiDB-lite"/>
    </source>
</evidence>
<reference evidence="11" key="1">
    <citation type="submission" date="2020-05" db="EMBL/GenBank/DDBJ databases">
        <authorList>
            <person name="Chiriac C."/>
            <person name="Salcher M."/>
            <person name="Ghai R."/>
            <person name="Kavagutti S V."/>
        </authorList>
    </citation>
    <scope>NUCLEOTIDE SEQUENCE</scope>
</reference>
<evidence type="ECO:0000256" key="3">
    <source>
        <dbReference type="ARBA" id="ARBA00022679"/>
    </source>
</evidence>